<dbReference type="Proteomes" id="UP001629113">
    <property type="component" value="Unassembled WGS sequence"/>
</dbReference>
<reference evidence="3 4" key="1">
    <citation type="submission" date="2024-06" db="EMBL/GenBank/DDBJ databases">
        <title>Complete genome of Phlyctema vagabunda strain 19-DSS-EL-015.</title>
        <authorList>
            <person name="Fiorenzani C."/>
        </authorList>
    </citation>
    <scope>NUCLEOTIDE SEQUENCE [LARGE SCALE GENOMIC DNA]</scope>
    <source>
        <strain evidence="3 4">19-DSS-EL-015</strain>
    </source>
</reference>
<dbReference type="Gene3D" id="3.40.50.1820">
    <property type="entry name" value="alpha/beta hydrolase"/>
    <property type="match status" value="1"/>
</dbReference>
<dbReference type="PANTHER" id="PTHR48081:SF8">
    <property type="entry name" value="ALPHA_BETA HYDROLASE FOLD-3 DOMAIN-CONTAINING PROTEIN-RELATED"/>
    <property type="match status" value="1"/>
</dbReference>
<keyword evidence="1" id="KW-0378">Hydrolase</keyword>
<name>A0ABR4PTW1_9HELO</name>
<dbReference type="PANTHER" id="PTHR48081">
    <property type="entry name" value="AB HYDROLASE SUPERFAMILY PROTEIN C4A8.06C"/>
    <property type="match status" value="1"/>
</dbReference>
<sequence>MLMGSASMSEIENGAYVMETGVPFFSVEYRLAPEHKHPVPEELGIDSSRIGFMGQSVGGGVAVGVALMARDRKVTPPLAKQILLYPMIDHRPSVPGPAVQPRITWDSDDNRTCWAAVLGSDNVGTSEVSPYAAAARPEEVSGMPSTYIDVGNLDIFWAPCMLYAQKLAAEGVATEFHLYSGVPHAFELMAPAATISKTAQANRIRALKSF</sequence>
<dbReference type="InterPro" id="IPR029058">
    <property type="entry name" value="AB_hydrolase_fold"/>
</dbReference>
<dbReference type="EMBL" id="JBFCZG010000001">
    <property type="protein sequence ID" value="KAL3426798.1"/>
    <property type="molecule type" value="Genomic_DNA"/>
</dbReference>
<dbReference type="InterPro" id="IPR013094">
    <property type="entry name" value="AB_hydrolase_3"/>
</dbReference>
<proteinExistence type="predicted"/>
<gene>
    <name evidence="3" type="ORF">PVAG01_00307</name>
</gene>
<evidence type="ECO:0000313" key="4">
    <source>
        <dbReference type="Proteomes" id="UP001629113"/>
    </source>
</evidence>
<protein>
    <recommendedName>
        <fullName evidence="2">Alpha/beta hydrolase fold-3 domain-containing protein</fullName>
    </recommendedName>
</protein>
<evidence type="ECO:0000256" key="1">
    <source>
        <dbReference type="ARBA" id="ARBA00022801"/>
    </source>
</evidence>
<comment type="caution">
    <text evidence="3">The sequence shown here is derived from an EMBL/GenBank/DDBJ whole genome shotgun (WGS) entry which is preliminary data.</text>
</comment>
<evidence type="ECO:0000313" key="3">
    <source>
        <dbReference type="EMBL" id="KAL3426798.1"/>
    </source>
</evidence>
<feature type="domain" description="Alpha/beta hydrolase fold-3" evidence="2">
    <location>
        <begin position="4"/>
        <end position="187"/>
    </location>
</feature>
<dbReference type="Pfam" id="PF07859">
    <property type="entry name" value="Abhydrolase_3"/>
    <property type="match status" value="1"/>
</dbReference>
<dbReference type="InterPro" id="IPR050300">
    <property type="entry name" value="GDXG_lipolytic_enzyme"/>
</dbReference>
<accession>A0ABR4PTW1</accession>
<dbReference type="SUPFAM" id="SSF53474">
    <property type="entry name" value="alpha/beta-Hydrolases"/>
    <property type="match status" value="1"/>
</dbReference>
<evidence type="ECO:0000259" key="2">
    <source>
        <dbReference type="Pfam" id="PF07859"/>
    </source>
</evidence>
<organism evidence="3 4">
    <name type="scientific">Phlyctema vagabunda</name>
    <dbReference type="NCBI Taxonomy" id="108571"/>
    <lineage>
        <taxon>Eukaryota</taxon>
        <taxon>Fungi</taxon>
        <taxon>Dikarya</taxon>
        <taxon>Ascomycota</taxon>
        <taxon>Pezizomycotina</taxon>
        <taxon>Leotiomycetes</taxon>
        <taxon>Helotiales</taxon>
        <taxon>Dermateaceae</taxon>
        <taxon>Phlyctema</taxon>
    </lineage>
</organism>
<keyword evidence="4" id="KW-1185">Reference proteome</keyword>